<evidence type="ECO:0000313" key="6">
    <source>
        <dbReference type="EMBL" id="OQR88306.1"/>
    </source>
</evidence>
<dbReference type="GO" id="GO:0000922">
    <property type="term" value="C:spindle pole"/>
    <property type="evidence" value="ECO:0007669"/>
    <property type="project" value="TreeGrafter"/>
</dbReference>
<dbReference type="AlphaFoldDB" id="A0A1V9YRG4"/>
<evidence type="ECO:0000256" key="3">
    <source>
        <dbReference type="ARBA" id="ARBA00022737"/>
    </source>
</evidence>
<evidence type="ECO:0000256" key="5">
    <source>
        <dbReference type="SAM" id="MobiDB-lite"/>
    </source>
</evidence>
<evidence type="ECO:0000313" key="7">
    <source>
        <dbReference type="Proteomes" id="UP000243579"/>
    </source>
</evidence>
<keyword evidence="2" id="KW-0963">Cytoplasm</keyword>
<dbReference type="Proteomes" id="UP000243579">
    <property type="component" value="Unassembled WGS sequence"/>
</dbReference>
<comment type="subcellular location">
    <subcellularLocation>
        <location evidence="1">Cytoplasm</location>
    </subcellularLocation>
</comment>
<dbReference type="PROSITE" id="PS50096">
    <property type="entry name" value="IQ"/>
    <property type="match status" value="3"/>
</dbReference>
<reference evidence="6 7" key="1">
    <citation type="journal article" date="2014" name="Genome Biol. Evol.">
        <title>The secreted proteins of Achlya hypogyna and Thraustotheca clavata identify the ancestral oomycete secretome and reveal gene acquisitions by horizontal gene transfer.</title>
        <authorList>
            <person name="Misner I."/>
            <person name="Blouin N."/>
            <person name="Leonard G."/>
            <person name="Richards T.A."/>
            <person name="Lane C.E."/>
        </authorList>
    </citation>
    <scope>NUCLEOTIDE SEQUENCE [LARGE SCALE GENOMIC DNA]</scope>
    <source>
        <strain evidence="6 7">ATCC 48635</strain>
    </source>
</reference>
<feature type="region of interest" description="Disordered" evidence="5">
    <location>
        <begin position="446"/>
        <end position="465"/>
    </location>
</feature>
<dbReference type="SMART" id="SM00015">
    <property type="entry name" value="IQ"/>
    <property type="match status" value="4"/>
</dbReference>
<dbReference type="GO" id="GO:0051295">
    <property type="term" value="P:establishment of meiotic spindle localization"/>
    <property type="evidence" value="ECO:0007669"/>
    <property type="project" value="TreeGrafter"/>
</dbReference>
<evidence type="ECO:0000256" key="2">
    <source>
        <dbReference type="ARBA" id="ARBA00022490"/>
    </source>
</evidence>
<name>A0A1V9YRG4_ACHHY</name>
<dbReference type="InterPro" id="IPR000048">
    <property type="entry name" value="IQ_motif_EF-hand-BS"/>
</dbReference>
<comment type="caution">
    <text evidence="6">The sequence shown here is derived from an EMBL/GenBank/DDBJ whole genome shotgun (WGS) entry which is preliminary data.</text>
</comment>
<dbReference type="InterPro" id="IPR051185">
    <property type="entry name" value="ASPM"/>
</dbReference>
<keyword evidence="7" id="KW-1185">Reference proteome</keyword>
<keyword evidence="4" id="KW-0112">Calmodulin-binding</keyword>
<accession>A0A1V9YRG4</accession>
<dbReference type="STRING" id="1202772.A0A1V9YRG4"/>
<dbReference type="PANTHER" id="PTHR22706:SF1">
    <property type="entry name" value="ASSEMBLY FACTOR FOR SPINDLE MICROTUBULES"/>
    <property type="match status" value="1"/>
</dbReference>
<evidence type="ECO:0000256" key="4">
    <source>
        <dbReference type="ARBA" id="ARBA00022860"/>
    </source>
</evidence>
<sequence>MKTQDQAAALIQARWRGKALRRVWARFEHTVTTLQAHQRGRYVRKHFAEYRRFRAEQVAFEDESKKRRARIWHHQQQLLYMETITPEQYERLMGLRRARAAMLIQARWREYRVYVAARRPTWSSDDEDEIENDAGDWQQMTGGSSHSTISNGPAFVPTESSAVDPHAFLETKSALQKKLHRQVAATAHEWRRVPPEDATKSDKLRLRKQTYAHLQHVTAKTGARLRHHKTEFRAQRADAELERQALLERCERRLHRLLQPPPLPSVGLAYLAAIRQLRPEIAKFPLPKVKRRRQEALKAHHDVMQSLKAARAWNMPVAGTLHDMRRHPATWPWTAGDSVWCWPKEYDADVAAPPQAPVDADDPLCVFLDADPAVTDLPWLEFSQRVHSDVVPSPCSTLHPRLLSYARRPPVVDVYGDGFESAVGAQSKQIVAQVNAQIQFNTQLRLKAEDENRRRPPPPKPVPAVDYGLLRRHNMATRIQARYRGHWGRRRANEIRAEHFVMVRGRAVRKGLCEECAEHRAVLECRECEESTHFCPQCWVLAHATRRRKGHAPIPMTSPPAPATTEAPPMAKMALHVGPPRATLKQA</sequence>
<dbReference type="OrthoDB" id="168282at2759"/>
<gene>
    <name evidence="6" type="ORF">ACHHYP_06995</name>
</gene>
<dbReference type="GO" id="GO:0007051">
    <property type="term" value="P:spindle organization"/>
    <property type="evidence" value="ECO:0007669"/>
    <property type="project" value="TreeGrafter"/>
</dbReference>
<dbReference type="GO" id="GO:0005737">
    <property type="term" value="C:cytoplasm"/>
    <property type="evidence" value="ECO:0007669"/>
    <property type="project" value="UniProtKB-SubCell"/>
</dbReference>
<dbReference type="PANTHER" id="PTHR22706">
    <property type="entry name" value="ASSEMBLY FACTOR FOR SPINDLE MICROTUBULES"/>
    <property type="match status" value="1"/>
</dbReference>
<protein>
    <submittedName>
        <fullName evidence="6">Uncharacterized protein</fullName>
    </submittedName>
</protein>
<proteinExistence type="predicted"/>
<evidence type="ECO:0000256" key="1">
    <source>
        <dbReference type="ARBA" id="ARBA00004496"/>
    </source>
</evidence>
<dbReference type="GO" id="GO:0000278">
    <property type="term" value="P:mitotic cell cycle"/>
    <property type="evidence" value="ECO:0007669"/>
    <property type="project" value="TreeGrafter"/>
</dbReference>
<keyword evidence="3" id="KW-0677">Repeat</keyword>
<dbReference type="GO" id="GO:0005516">
    <property type="term" value="F:calmodulin binding"/>
    <property type="evidence" value="ECO:0007669"/>
    <property type="project" value="UniProtKB-KW"/>
</dbReference>
<dbReference type="Gene3D" id="1.20.5.190">
    <property type="match status" value="1"/>
</dbReference>
<dbReference type="EMBL" id="JNBR01001386">
    <property type="protein sequence ID" value="OQR88306.1"/>
    <property type="molecule type" value="Genomic_DNA"/>
</dbReference>
<organism evidence="6 7">
    <name type="scientific">Achlya hypogyna</name>
    <name type="common">Oomycete</name>
    <name type="synonym">Protoachlya hypogyna</name>
    <dbReference type="NCBI Taxonomy" id="1202772"/>
    <lineage>
        <taxon>Eukaryota</taxon>
        <taxon>Sar</taxon>
        <taxon>Stramenopiles</taxon>
        <taxon>Oomycota</taxon>
        <taxon>Saprolegniomycetes</taxon>
        <taxon>Saprolegniales</taxon>
        <taxon>Achlyaceae</taxon>
        <taxon>Achlya</taxon>
    </lineage>
</organism>